<organism evidence="1 2">
    <name type="scientific">Methylobacterium durans</name>
    <dbReference type="NCBI Taxonomy" id="2202825"/>
    <lineage>
        <taxon>Bacteria</taxon>
        <taxon>Pseudomonadati</taxon>
        <taxon>Pseudomonadota</taxon>
        <taxon>Alphaproteobacteria</taxon>
        <taxon>Hyphomicrobiales</taxon>
        <taxon>Methylobacteriaceae</taxon>
        <taxon>Methylobacterium</taxon>
    </lineage>
</organism>
<sequence>MLILFAILPAAILNASARERSPERAALQRYCSGDLITYCDGLSPDGPEVRACFKTHMAELSPGCRKAIKRFRKDGT</sequence>
<dbReference type="KEGG" id="mets:DK389_29780"/>
<protein>
    <recommendedName>
        <fullName evidence="3">3',5'-cyclic-nucleotide phosphodiesterase</fullName>
    </recommendedName>
</protein>
<keyword evidence="2" id="KW-1185">Reference proteome</keyword>
<gene>
    <name evidence="1" type="ORF">DK389_29780</name>
</gene>
<evidence type="ECO:0008006" key="3">
    <source>
        <dbReference type="Google" id="ProtNLM"/>
    </source>
</evidence>
<name>A0A2U8WCR3_9HYPH</name>
<dbReference type="AlphaFoldDB" id="A0A2U8WCR3"/>
<reference evidence="2" key="1">
    <citation type="submission" date="2018-05" db="EMBL/GenBank/DDBJ databases">
        <title>Complete Genome Sequence of Methylobacterium sp. 17SD2-17.</title>
        <authorList>
            <person name="Srinivasan S."/>
        </authorList>
    </citation>
    <scope>NUCLEOTIDE SEQUENCE [LARGE SCALE GENOMIC DNA]</scope>
    <source>
        <strain evidence="2">17SD2-17</strain>
    </source>
</reference>
<proteinExistence type="predicted"/>
<dbReference type="EMBL" id="CP029550">
    <property type="protein sequence ID" value="AWN43937.1"/>
    <property type="molecule type" value="Genomic_DNA"/>
</dbReference>
<dbReference type="Proteomes" id="UP000245926">
    <property type="component" value="Chromosome"/>
</dbReference>
<dbReference type="OrthoDB" id="7998990at2"/>
<evidence type="ECO:0000313" key="2">
    <source>
        <dbReference type="Proteomes" id="UP000245926"/>
    </source>
</evidence>
<accession>A0A2U8WCR3</accession>
<evidence type="ECO:0000313" key="1">
    <source>
        <dbReference type="EMBL" id="AWN43937.1"/>
    </source>
</evidence>